<dbReference type="Pfam" id="PF00106">
    <property type="entry name" value="adh_short"/>
    <property type="match status" value="1"/>
</dbReference>
<dbReference type="PANTHER" id="PTHR43086">
    <property type="entry name" value="VERY-LONG-CHAIN 3-OXOOACYL-COA REDUCTASE"/>
    <property type="match status" value="1"/>
</dbReference>
<keyword evidence="2 13" id="KW-0560">Oxidoreductase</keyword>
<evidence type="ECO:0000256" key="6">
    <source>
        <dbReference type="ARBA" id="ARBA00044065"/>
    </source>
</evidence>
<reference evidence="13 14" key="1">
    <citation type="submission" date="2022-03" db="EMBL/GenBank/DDBJ databases">
        <authorList>
            <person name="Koch H."/>
        </authorList>
    </citation>
    <scope>NUCLEOTIDE SEQUENCE [LARGE SCALE GENOMIC DNA]</scope>
    <source>
        <strain evidence="13 14">G1</strain>
    </source>
</reference>
<dbReference type="PRINTS" id="PR00081">
    <property type="entry name" value="GDHRDH"/>
</dbReference>
<evidence type="ECO:0000256" key="11">
    <source>
        <dbReference type="RuleBase" id="RU000363"/>
    </source>
</evidence>
<dbReference type="EMBL" id="OW150024">
    <property type="protein sequence ID" value="CAH2031695.1"/>
    <property type="molecule type" value="Genomic_DNA"/>
</dbReference>
<feature type="domain" description="Ketoreductase" evidence="12">
    <location>
        <begin position="3"/>
        <end position="186"/>
    </location>
</feature>
<sequence>MSRTVFITGASSGFGAASARLFAQAGDRLVLAARRLEPLQALQEELQGQTEIHAVQLDVRDRVAVEQTVAGLPEPFRAIDILLNNAGLALGLEPAHQVSLDDWDTMIDTNIKGLTYCTRFILPGMVARNRGHVINIGSTAGAWPYAGGNVYGGTKAFVEQFTRNLRTDLQGTMVRATCIAPGMAETEFSNVRFKGDSARAARVYEGSTPLSAHDVASIIRWVADQPPHVNINTLEVMCIDQSWAPLAVHRTEKMPPVP</sequence>
<comment type="function">
    <text evidence="9">NADP-dependent dehydrogenase with broad substrate specificity acting on 3-hydroxy acids. Catalyzes the NADP-dependent oxidation of L-allo-threonine to L-2-amino-3-keto-butyrate, which is spontaneously decarboxylated into aminoacetone. Also acts on D-threonine, L-serine, D-serine, D-3-hydroxyisobutyrate, L-3-hydroxyisobutyrate, D-glycerate and L-glycerate. Able to catalyze the reduction of the malonic semialdehyde to 3-hydroxypropionic acid. YdfG is apparently supplementing RutE, the presumed malonic semialdehyde reductase involved in pyrimidine degradation since both are able to detoxify malonic semialdehyde.</text>
</comment>
<dbReference type="RefSeq" id="WP_305732501.1">
    <property type="nucleotide sequence ID" value="NZ_OW150024.1"/>
</dbReference>
<evidence type="ECO:0000256" key="4">
    <source>
        <dbReference type="ARBA" id="ARBA00044050"/>
    </source>
</evidence>
<dbReference type="Gene3D" id="3.40.50.720">
    <property type="entry name" value="NAD(P)-binding Rossmann-like Domain"/>
    <property type="match status" value="1"/>
</dbReference>
<dbReference type="PROSITE" id="PS00061">
    <property type="entry name" value="ADH_SHORT"/>
    <property type="match status" value="1"/>
</dbReference>
<name>A0ABM9D8Y6_9BACT</name>
<dbReference type="Proteomes" id="UP001295463">
    <property type="component" value="Chromosome"/>
</dbReference>
<dbReference type="SUPFAM" id="SSF51735">
    <property type="entry name" value="NAD(P)-binding Rossmann-fold domains"/>
    <property type="match status" value="1"/>
</dbReference>
<comment type="catalytic activity">
    <reaction evidence="3">
        <text>L-allo-threonine + NADP(+) = aminoacetone + CO2 + NADPH</text>
        <dbReference type="Rhea" id="RHEA:43524"/>
        <dbReference type="ChEBI" id="CHEBI:16526"/>
        <dbReference type="ChEBI" id="CHEBI:57783"/>
        <dbReference type="ChEBI" id="CHEBI:58320"/>
        <dbReference type="ChEBI" id="CHEBI:58349"/>
        <dbReference type="ChEBI" id="CHEBI:58585"/>
        <dbReference type="EC" id="1.1.1.381"/>
    </reaction>
</comment>
<evidence type="ECO:0000313" key="13">
    <source>
        <dbReference type="EMBL" id="CAH2031695.1"/>
    </source>
</evidence>
<evidence type="ECO:0000313" key="14">
    <source>
        <dbReference type="Proteomes" id="UP001295463"/>
    </source>
</evidence>
<dbReference type="CDD" id="cd05346">
    <property type="entry name" value="SDR_c5"/>
    <property type="match status" value="1"/>
</dbReference>
<gene>
    <name evidence="13" type="primary">ydfG</name>
    <name evidence="13" type="ORF">GEAMG1_1863</name>
</gene>
<evidence type="ECO:0000256" key="7">
    <source>
        <dbReference type="ARBA" id="ARBA00044271"/>
    </source>
</evidence>
<dbReference type="EC" id="1.1.1.298" evidence="4"/>
<dbReference type="PANTHER" id="PTHR43086:SF3">
    <property type="entry name" value="NADP-DEPENDENT 3-HYDROXY ACID DEHYDROGENASE YDFG"/>
    <property type="match status" value="1"/>
</dbReference>
<dbReference type="GO" id="GO:0035527">
    <property type="term" value="F:3-hydroxypropionate dehydrogenase (NADP+) activity"/>
    <property type="evidence" value="ECO:0007669"/>
    <property type="project" value="UniProtKB-EC"/>
</dbReference>
<evidence type="ECO:0000259" key="12">
    <source>
        <dbReference type="SMART" id="SM00822"/>
    </source>
</evidence>
<evidence type="ECO:0000256" key="9">
    <source>
        <dbReference type="ARBA" id="ARBA00045650"/>
    </source>
</evidence>
<evidence type="ECO:0000256" key="5">
    <source>
        <dbReference type="ARBA" id="ARBA00044059"/>
    </source>
</evidence>
<dbReference type="InterPro" id="IPR020904">
    <property type="entry name" value="Sc_DH/Rdtase_CS"/>
</dbReference>
<evidence type="ECO:0000256" key="1">
    <source>
        <dbReference type="ARBA" id="ARBA00006484"/>
    </source>
</evidence>
<dbReference type="PRINTS" id="PR00080">
    <property type="entry name" value="SDRFAMILY"/>
</dbReference>
<dbReference type="SMART" id="SM00822">
    <property type="entry name" value="PKS_KR"/>
    <property type="match status" value="1"/>
</dbReference>
<comment type="similarity">
    <text evidence="1 11">Belongs to the short-chain dehydrogenases/reductases (SDR) family.</text>
</comment>
<dbReference type="EC" id="1.1.1.381" evidence="5"/>
<evidence type="ECO:0000256" key="10">
    <source>
        <dbReference type="ARBA" id="ARBA00047274"/>
    </source>
</evidence>
<evidence type="ECO:0000256" key="2">
    <source>
        <dbReference type="ARBA" id="ARBA00023002"/>
    </source>
</evidence>
<dbReference type="InterPro" id="IPR057326">
    <property type="entry name" value="KR_dom"/>
</dbReference>
<keyword evidence="14" id="KW-1185">Reference proteome</keyword>
<evidence type="ECO:0000256" key="8">
    <source>
        <dbReference type="ARBA" id="ARBA00044349"/>
    </source>
</evidence>
<dbReference type="InterPro" id="IPR002347">
    <property type="entry name" value="SDR_fam"/>
</dbReference>
<organism evidence="13 14">
    <name type="scientific">Trichlorobacter ammonificans</name>
    <dbReference type="NCBI Taxonomy" id="2916410"/>
    <lineage>
        <taxon>Bacteria</taxon>
        <taxon>Pseudomonadati</taxon>
        <taxon>Thermodesulfobacteriota</taxon>
        <taxon>Desulfuromonadia</taxon>
        <taxon>Geobacterales</taxon>
        <taxon>Geobacteraceae</taxon>
        <taxon>Trichlorobacter</taxon>
    </lineage>
</organism>
<evidence type="ECO:0000256" key="3">
    <source>
        <dbReference type="ARBA" id="ARBA00043812"/>
    </source>
</evidence>
<comment type="catalytic activity">
    <reaction evidence="10">
        <text>3-hydroxypropanoate + NADP(+) = 3-oxopropanoate + NADPH + H(+)</text>
        <dbReference type="Rhea" id="RHEA:26438"/>
        <dbReference type="ChEBI" id="CHEBI:15378"/>
        <dbReference type="ChEBI" id="CHEBI:16510"/>
        <dbReference type="ChEBI" id="CHEBI:33190"/>
        <dbReference type="ChEBI" id="CHEBI:57783"/>
        <dbReference type="ChEBI" id="CHEBI:58349"/>
        <dbReference type="EC" id="1.1.1.298"/>
    </reaction>
</comment>
<protein>
    <recommendedName>
        <fullName evidence="6">NADP-dependent 3-hydroxy acid dehydrogenase YdfG</fullName>
        <ecNumber evidence="4">1.1.1.298</ecNumber>
        <ecNumber evidence="5">1.1.1.381</ecNumber>
    </recommendedName>
    <alternativeName>
        <fullName evidence="8">L-allo-threonine dehydrogenase</fullName>
    </alternativeName>
    <alternativeName>
        <fullName evidence="7">Malonic semialdehyde reductase</fullName>
    </alternativeName>
</protein>
<accession>A0ABM9D8Y6</accession>
<proteinExistence type="inferred from homology"/>
<dbReference type="InterPro" id="IPR036291">
    <property type="entry name" value="NAD(P)-bd_dom_sf"/>
</dbReference>